<dbReference type="RefSeq" id="WP_394300654.1">
    <property type="nucleotide sequence ID" value="NZ_JBHMQT010000013.1"/>
</dbReference>
<organism evidence="1 2">
    <name type="scientific">Sphaerimonospora cavernae</name>
    <dbReference type="NCBI Taxonomy" id="1740611"/>
    <lineage>
        <taxon>Bacteria</taxon>
        <taxon>Bacillati</taxon>
        <taxon>Actinomycetota</taxon>
        <taxon>Actinomycetes</taxon>
        <taxon>Streptosporangiales</taxon>
        <taxon>Streptosporangiaceae</taxon>
        <taxon>Sphaerimonospora</taxon>
    </lineage>
</organism>
<sequence length="40" mass="4595">MQFTVADLAMLRPGRVLVWSETVVSQEEFDRKGQSPENSR</sequence>
<evidence type="ECO:0000313" key="1">
    <source>
        <dbReference type="EMBL" id="MFC0862443.1"/>
    </source>
</evidence>
<protein>
    <submittedName>
        <fullName evidence="1">Uncharacterized protein</fullName>
    </submittedName>
</protein>
<gene>
    <name evidence="1" type="ORF">ACFHYQ_09055</name>
</gene>
<accession>A0ABV6U203</accession>
<evidence type="ECO:0000313" key="2">
    <source>
        <dbReference type="Proteomes" id="UP001589870"/>
    </source>
</evidence>
<dbReference type="Proteomes" id="UP001589870">
    <property type="component" value="Unassembled WGS sequence"/>
</dbReference>
<comment type="caution">
    <text evidence="1">The sequence shown here is derived from an EMBL/GenBank/DDBJ whole genome shotgun (WGS) entry which is preliminary data.</text>
</comment>
<reference evidence="1 2" key="1">
    <citation type="submission" date="2024-09" db="EMBL/GenBank/DDBJ databases">
        <authorList>
            <person name="Sun Q."/>
            <person name="Mori K."/>
        </authorList>
    </citation>
    <scope>NUCLEOTIDE SEQUENCE [LARGE SCALE GENOMIC DNA]</scope>
    <source>
        <strain evidence="1 2">TBRC 1851</strain>
    </source>
</reference>
<keyword evidence="2" id="KW-1185">Reference proteome</keyword>
<name>A0ABV6U203_9ACTN</name>
<dbReference type="EMBL" id="JBHMQT010000013">
    <property type="protein sequence ID" value="MFC0862443.1"/>
    <property type="molecule type" value="Genomic_DNA"/>
</dbReference>
<proteinExistence type="predicted"/>